<organism evidence="1 2">
    <name type="scientific">Segatella copri</name>
    <dbReference type="NCBI Taxonomy" id="165179"/>
    <lineage>
        <taxon>Bacteria</taxon>
        <taxon>Pseudomonadati</taxon>
        <taxon>Bacteroidota</taxon>
        <taxon>Bacteroidia</taxon>
        <taxon>Bacteroidales</taxon>
        <taxon>Prevotellaceae</taxon>
        <taxon>Segatella</taxon>
    </lineage>
</organism>
<dbReference type="AlphaFoldDB" id="A0A6I2TU10"/>
<dbReference type="RefSeq" id="WP_154480465.1">
    <property type="nucleotide sequence ID" value="NZ_VUNF01000004.1"/>
</dbReference>
<gene>
    <name evidence="1" type="ORF">FYJ72_03895</name>
</gene>
<dbReference type="Proteomes" id="UP000450161">
    <property type="component" value="Unassembled WGS sequence"/>
</dbReference>
<comment type="caution">
    <text evidence="1">The sequence shown here is derived from an EMBL/GenBank/DDBJ whole genome shotgun (WGS) entry which is preliminary data.</text>
</comment>
<evidence type="ECO:0000313" key="2">
    <source>
        <dbReference type="Proteomes" id="UP000450161"/>
    </source>
</evidence>
<dbReference type="EMBL" id="VUNF01000004">
    <property type="protein sequence ID" value="MST76845.1"/>
    <property type="molecule type" value="Genomic_DNA"/>
</dbReference>
<name>A0A6I2TU10_9BACT</name>
<reference evidence="1 2" key="1">
    <citation type="submission" date="2019-08" db="EMBL/GenBank/DDBJ databases">
        <title>In-depth cultivation of the pig gut microbiome towards novel bacterial diversity and tailored functional studies.</title>
        <authorList>
            <person name="Wylensek D."/>
            <person name="Hitch T.C.A."/>
            <person name="Clavel T."/>
        </authorList>
    </citation>
    <scope>NUCLEOTIDE SEQUENCE [LARGE SCALE GENOMIC DNA]</scope>
    <source>
        <strain evidence="1 2">LKV-178-WT-2C</strain>
    </source>
</reference>
<accession>A0A6I2TU10</accession>
<proteinExistence type="predicted"/>
<evidence type="ECO:0000313" key="1">
    <source>
        <dbReference type="EMBL" id="MST76845.1"/>
    </source>
</evidence>
<sequence>MTDSEKIAKTIWNNSLQKSRKFFGWLPNLKSIKVIKNGTTFYLGKLKAWVSIEYQKSLNNYSVSIKPEDGGNEIVYHSVSLDNIVSVIDANVIYGTNSYNYVCEICGLLPKIAV</sequence>
<protein>
    <submittedName>
        <fullName evidence="1">Uncharacterized protein</fullName>
    </submittedName>
</protein>